<evidence type="ECO:0000313" key="6">
    <source>
        <dbReference type="EMBL" id="KAK7878477.1"/>
    </source>
</evidence>
<protein>
    <submittedName>
        <fullName evidence="6">Uncharacterized protein</fullName>
    </submittedName>
</protein>
<dbReference type="PANTHER" id="PTHR46481:SF10">
    <property type="entry name" value="ZINC FINGER BED DOMAIN-CONTAINING PROTEIN 39"/>
    <property type="match status" value="1"/>
</dbReference>
<evidence type="ECO:0000256" key="1">
    <source>
        <dbReference type="ARBA" id="ARBA00004123"/>
    </source>
</evidence>
<feature type="non-terminal residue" evidence="6">
    <location>
        <position position="86"/>
    </location>
</feature>
<dbReference type="SUPFAM" id="SSF53098">
    <property type="entry name" value="Ribonuclease H-like"/>
    <property type="match status" value="1"/>
</dbReference>
<proteinExistence type="predicted"/>
<keyword evidence="2" id="KW-0479">Metal-binding</keyword>
<keyword evidence="5" id="KW-0539">Nucleus</keyword>
<gene>
    <name evidence="6" type="ORF">WMY93_034301</name>
</gene>
<organism evidence="6 7">
    <name type="scientific">Mugilogobius chulae</name>
    <name type="common">yellowstripe goby</name>
    <dbReference type="NCBI Taxonomy" id="88201"/>
    <lineage>
        <taxon>Eukaryota</taxon>
        <taxon>Metazoa</taxon>
        <taxon>Chordata</taxon>
        <taxon>Craniata</taxon>
        <taxon>Vertebrata</taxon>
        <taxon>Euteleostomi</taxon>
        <taxon>Actinopterygii</taxon>
        <taxon>Neopterygii</taxon>
        <taxon>Teleostei</taxon>
        <taxon>Neoteleostei</taxon>
        <taxon>Acanthomorphata</taxon>
        <taxon>Gobiaria</taxon>
        <taxon>Gobiiformes</taxon>
        <taxon>Gobioidei</taxon>
        <taxon>Gobiidae</taxon>
        <taxon>Gobionellinae</taxon>
        <taxon>Mugilogobius</taxon>
    </lineage>
</organism>
<sequence>IKENGDEKYAKEKEKAKLELDKASAVSLTADMWTSINMDAYLAITCHYINGEDELATVLLGVEHFEESHTAENLAHAMAKQMEEWQ</sequence>
<dbReference type="InterPro" id="IPR012337">
    <property type="entry name" value="RNaseH-like_sf"/>
</dbReference>
<dbReference type="AlphaFoldDB" id="A0AAW0MN17"/>
<name>A0AAW0MN17_9GOBI</name>
<feature type="non-terminal residue" evidence="6">
    <location>
        <position position="1"/>
    </location>
</feature>
<dbReference type="InterPro" id="IPR052035">
    <property type="entry name" value="ZnF_BED_domain_contain"/>
</dbReference>
<keyword evidence="4" id="KW-0862">Zinc</keyword>
<reference evidence="7" key="1">
    <citation type="submission" date="2024-04" db="EMBL/GenBank/DDBJ databases">
        <title>Salinicola lusitanus LLJ914,a marine bacterium isolated from the Okinawa Trough.</title>
        <authorList>
            <person name="Li J."/>
        </authorList>
    </citation>
    <scope>NUCLEOTIDE SEQUENCE [LARGE SCALE GENOMIC DNA]</scope>
</reference>
<dbReference type="GO" id="GO:0005634">
    <property type="term" value="C:nucleus"/>
    <property type="evidence" value="ECO:0007669"/>
    <property type="project" value="UniProtKB-SubCell"/>
</dbReference>
<accession>A0AAW0MN17</accession>
<comment type="subcellular location">
    <subcellularLocation>
        <location evidence="1">Nucleus</location>
    </subcellularLocation>
</comment>
<keyword evidence="7" id="KW-1185">Reference proteome</keyword>
<evidence type="ECO:0000256" key="4">
    <source>
        <dbReference type="ARBA" id="ARBA00022833"/>
    </source>
</evidence>
<dbReference type="EMBL" id="JBBPFD010000492">
    <property type="protein sequence ID" value="KAK7878477.1"/>
    <property type="molecule type" value="Genomic_DNA"/>
</dbReference>
<keyword evidence="3" id="KW-0863">Zinc-finger</keyword>
<evidence type="ECO:0000256" key="3">
    <source>
        <dbReference type="ARBA" id="ARBA00022771"/>
    </source>
</evidence>
<dbReference type="GO" id="GO:0008270">
    <property type="term" value="F:zinc ion binding"/>
    <property type="evidence" value="ECO:0007669"/>
    <property type="project" value="UniProtKB-KW"/>
</dbReference>
<evidence type="ECO:0000256" key="5">
    <source>
        <dbReference type="ARBA" id="ARBA00023242"/>
    </source>
</evidence>
<comment type="caution">
    <text evidence="6">The sequence shown here is derived from an EMBL/GenBank/DDBJ whole genome shotgun (WGS) entry which is preliminary data.</text>
</comment>
<dbReference type="PANTHER" id="PTHR46481">
    <property type="entry name" value="ZINC FINGER BED DOMAIN-CONTAINING PROTEIN 4"/>
    <property type="match status" value="1"/>
</dbReference>
<evidence type="ECO:0000313" key="7">
    <source>
        <dbReference type="Proteomes" id="UP001460270"/>
    </source>
</evidence>
<dbReference type="Proteomes" id="UP001460270">
    <property type="component" value="Unassembled WGS sequence"/>
</dbReference>
<evidence type="ECO:0000256" key="2">
    <source>
        <dbReference type="ARBA" id="ARBA00022723"/>
    </source>
</evidence>